<organism evidence="2 3">
    <name type="scientific">Shewanella sairae</name>
    <dbReference type="NCBI Taxonomy" id="190310"/>
    <lineage>
        <taxon>Bacteria</taxon>
        <taxon>Pseudomonadati</taxon>
        <taxon>Pseudomonadota</taxon>
        <taxon>Gammaproteobacteria</taxon>
        <taxon>Alteromonadales</taxon>
        <taxon>Shewanellaceae</taxon>
        <taxon>Shewanella</taxon>
    </lineage>
</organism>
<protein>
    <submittedName>
        <fullName evidence="2">Uncharacterized protein</fullName>
    </submittedName>
</protein>
<keyword evidence="3" id="KW-1185">Reference proteome</keyword>
<reference evidence="2" key="1">
    <citation type="submission" date="2021-05" db="EMBL/GenBank/DDBJ databases">
        <title>Molecular characterization for Shewanella algae harboring chromosomal blaOXA-55-like strains isolated from clinical and environment sample.</title>
        <authorList>
            <person name="Ohama Y."/>
            <person name="Aoki K."/>
            <person name="Harada S."/>
            <person name="Moriya K."/>
            <person name="Ishii Y."/>
            <person name="Tateda K."/>
        </authorList>
    </citation>
    <scope>NUCLEOTIDE SEQUENCE</scope>
    <source>
        <strain evidence="2">JCM 11563</strain>
    </source>
</reference>
<keyword evidence="1" id="KW-0732">Signal</keyword>
<evidence type="ECO:0000256" key="1">
    <source>
        <dbReference type="SAM" id="SignalP"/>
    </source>
</evidence>
<accession>A0ABQ4PEZ2</accession>
<dbReference type="EMBL" id="BPEY01000033">
    <property type="protein sequence ID" value="GIU46084.1"/>
    <property type="molecule type" value="Genomic_DNA"/>
</dbReference>
<gene>
    <name evidence="2" type="ORF">TUM4438_21070</name>
</gene>
<dbReference type="RefSeq" id="WP_220781147.1">
    <property type="nucleotide sequence ID" value="NZ_BPEY01000033.1"/>
</dbReference>
<evidence type="ECO:0000313" key="2">
    <source>
        <dbReference type="EMBL" id="GIU46084.1"/>
    </source>
</evidence>
<proteinExistence type="predicted"/>
<sequence length="123" mass="13402">MKTAIFLPALLISTSLTLSAEPLTQQQIDMTVEFSVNSMKADGTFKEMSSCLNTSEIKAEAAFGDVMAVCLKLDNGAENDDQLTACLLSKYAAELGVSEEQMLLCADELEEDENSEIDSEDEY</sequence>
<dbReference type="Proteomes" id="UP000887104">
    <property type="component" value="Unassembled WGS sequence"/>
</dbReference>
<comment type="caution">
    <text evidence="2">The sequence shown here is derived from an EMBL/GenBank/DDBJ whole genome shotgun (WGS) entry which is preliminary data.</text>
</comment>
<feature type="signal peptide" evidence="1">
    <location>
        <begin position="1"/>
        <end position="20"/>
    </location>
</feature>
<feature type="chain" id="PRO_5046696447" evidence="1">
    <location>
        <begin position="21"/>
        <end position="123"/>
    </location>
</feature>
<name>A0ABQ4PEZ2_9GAMM</name>
<evidence type="ECO:0000313" key="3">
    <source>
        <dbReference type="Proteomes" id="UP000887104"/>
    </source>
</evidence>